<dbReference type="EMBL" id="CM000650">
    <property type="protein sequence ID" value="EED88486.1"/>
    <property type="molecule type" value="Genomic_DNA"/>
</dbReference>
<gene>
    <name evidence="3" type="ORF">THAPSDRAFT_25054</name>
</gene>
<keyword evidence="4" id="KW-1185">Reference proteome</keyword>
<feature type="region of interest" description="Disordered" evidence="1">
    <location>
        <begin position="283"/>
        <end position="304"/>
    </location>
</feature>
<dbReference type="RefSeq" id="XP_002294131.1">
    <property type="nucleotide sequence ID" value="XM_002294095.1"/>
</dbReference>
<dbReference type="InParanoid" id="B8CDM2"/>
<dbReference type="GeneID" id="7450290"/>
<dbReference type="KEGG" id="tps:THAPSDRAFT_25054"/>
<dbReference type="Proteomes" id="UP000001449">
    <property type="component" value="Chromosome 15"/>
</dbReference>
<dbReference type="AlphaFoldDB" id="B8CDM2"/>
<protein>
    <submittedName>
        <fullName evidence="3">Uncharacterized protein</fullName>
    </submittedName>
</protein>
<organism evidence="3 4">
    <name type="scientific">Thalassiosira pseudonana</name>
    <name type="common">Marine diatom</name>
    <name type="synonym">Cyclotella nana</name>
    <dbReference type="NCBI Taxonomy" id="35128"/>
    <lineage>
        <taxon>Eukaryota</taxon>
        <taxon>Sar</taxon>
        <taxon>Stramenopiles</taxon>
        <taxon>Ochrophyta</taxon>
        <taxon>Bacillariophyta</taxon>
        <taxon>Coscinodiscophyceae</taxon>
        <taxon>Thalassiosirophycidae</taxon>
        <taxon>Thalassiosirales</taxon>
        <taxon>Thalassiosiraceae</taxon>
        <taxon>Thalassiosira</taxon>
    </lineage>
</organism>
<dbReference type="PaxDb" id="35128-Thaps25054"/>
<reference evidence="3 4" key="2">
    <citation type="journal article" date="2008" name="Nature">
        <title>The Phaeodactylum genome reveals the evolutionary history of diatom genomes.</title>
        <authorList>
            <person name="Bowler C."/>
            <person name="Allen A.E."/>
            <person name="Badger J.H."/>
            <person name="Grimwood J."/>
            <person name="Jabbari K."/>
            <person name="Kuo A."/>
            <person name="Maheswari U."/>
            <person name="Martens C."/>
            <person name="Maumus F."/>
            <person name="Otillar R.P."/>
            <person name="Rayko E."/>
            <person name="Salamov A."/>
            <person name="Vandepoele K."/>
            <person name="Beszteri B."/>
            <person name="Gruber A."/>
            <person name="Heijde M."/>
            <person name="Katinka M."/>
            <person name="Mock T."/>
            <person name="Valentin K."/>
            <person name="Verret F."/>
            <person name="Berges J.A."/>
            <person name="Brownlee C."/>
            <person name="Cadoret J.P."/>
            <person name="Chiovitti A."/>
            <person name="Choi C.J."/>
            <person name="Coesel S."/>
            <person name="De Martino A."/>
            <person name="Detter J.C."/>
            <person name="Durkin C."/>
            <person name="Falciatore A."/>
            <person name="Fournet J."/>
            <person name="Haruta M."/>
            <person name="Huysman M.J."/>
            <person name="Jenkins B.D."/>
            <person name="Jiroutova K."/>
            <person name="Jorgensen R.E."/>
            <person name="Joubert Y."/>
            <person name="Kaplan A."/>
            <person name="Kroger N."/>
            <person name="Kroth P.G."/>
            <person name="La Roche J."/>
            <person name="Lindquist E."/>
            <person name="Lommer M."/>
            <person name="Martin-Jezequel V."/>
            <person name="Lopez P.J."/>
            <person name="Lucas S."/>
            <person name="Mangogna M."/>
            <person name="McGinnis K."/>
            <person name="Medlin L.K."/>
            <person name="Montsant A."/>
            <person name="Oudot-Le Secq M.P."/>
            <person name="Napoli C."/>
            <person name="Obornik M."/>
            <person name="Parker M.S."/>
            <person name="Petit J.L."/>
            <person name="Porcel B.M."/>
            <person name="Poulsen N."/>
            <person name="Robison M."/>
            <person name="Rychlewski L."/>
            <person name="Rynearson T.A."/>
            <person name="Schmutz J."/>
            <person name="Shapiro H."/>
            <person name="Siaut M."/>
            <person name="Stanley M."/>
            <person name="Sussman M.R."/>
            <person name="Taylor A.R."/>
            <person name="Vardi A."/>
            <person name="von Dassow P."/>
            <person name="Vyverman W."/>
            <person name="Willis A."/>
            <person name="Wyrwicz L.S."/>
            <person name="Rokhsar D.S."/>
            <person name="Weissenbach J."/>
            <person name="Armbrust E.V."/>
            <person name="Green B.R."/>
            <person name="Van de Peer Y."/>
            <person name="Grigoriev I.V."/>
        </authorList>
    </citation>
    <scope>NUCLEOTIDE SEQUENCE [LARGE SCALE GENOMIC DNA]</scope>
    <source>
        <strain evidence="3 4">CCMP1335</strain>
    </source>
</reference>
<evidence type="ECO:0000256" key="2">
    <source>
        <dbReference type="SAM" id="SignalP"/>
    </source>
</evidence>
<keyword evidence="2" id="KW-0732">Signal</keyword>
<feature type="signal peptide" evidence="2">
    <location>
        <begin position="1"/>
        <end position="28"/>
    </location>
</feature>
<evidence type="ECO:0000313" key="4">
    <source>
        <dbReference type="Proteomes" id="UP000001449"/>
    </source>
</evidence>
<sequence length="333" mass="35640">MAPTNSSAAFLTALSLFIIALSINTSHAHSRWNCPVPRSPSTGIKTGPCGDDINDFTIDSSSIVEIKPGPLRVVFEESITHTGAPFRISLSADGSDDSSCVLLDHIPHNDCCRPSFTDPSTYTPYVITVNIPNVICERCSLHLSNPMTDKIGSDGSPTGIGCTDPDGTCFSVYHSCTVPFRIVADVENGAVSRSEYQCESLESMNEGWPSVWFGDNGEEVDASVPGVYRRESSIWSDVDNTLTTVPARYIEDAGGVCGSREEEATGTVSSTESPEQYITTTLSDGNETAPAADDNNEELKGGMEQSSVVSSMANPGYDVSFWTCVLFLGMLIV</sequence>
<reference evidence="3 4" key="1">
    <citation type="journal article" date="2004" name="Science">
        <title>The genome of the diatom Thalassiosira pseudonana: ecology, evolution, and metabolism.</title>
        <authorList>
            <person name="Armbrust E.V."/>
            <person name="Berges J.A."/>
            <person name="Bowler C."/>
            <person name="Green B.R."/>
            <person name="Martinez D."/>
            <person name="Putnam N.H."/>
            <person name="Zhou S."/>
            <person name="Allen A.E."/>
            <person name="Apt K.E."/>
            <person name="Bechner M."/>
            <person name="Brzezinski M.A."/>
            <person name="Chaal B.K."/>
            <person name="Chiovitti A."/>
            <person name="Davis A.K."/>
            <person name="Demarest M.S."/>
            <person name="Detter J.C."/>
            <person name="Glavina T."/>
            <person name="Goodstein D."/>
            <person name="Hadi M.Z."/>
            <person name="Hellsten U."/>
            <person name="Hildebrand M."/>
            <person name="Jenkins B.D."/>
            <person name="Jurka J."/>
            <person name="Kapitonov V.V."/>
            <person name="Kroger N."/>
            <person name="Lau W.W."/>
            <person name="Lane T.W."/>
            <person name="Larimer F.W."/>
            <person name="Lippmeier J.C."/>
            <person name="Lucas S."/>
            <person name="Medina M."/>
            <person name="Montsant A."/>
            <person name="Obornik M."/>
            <person name="Parker M.S."/>
            <person name="Palenik B."/>
            <person name="Pazour G.J."/>
            <person name="Richardson P.M."/>
            <person name="Rynearson T.A."/>
            <person name="Saito M.A."/>
            <person name="Schwartz D.C."/>
            <person name="Thamatrakoln K."/>
            <person name="Valentin K."/>
            <person name="Vardi A."/>
            <person name="Wilkerson F.P."/>
            <person name="Rokhsar D.S."/>
        </authorList>
    </citation>
    <scope>NUCLEOTIDE SEQUENCE [LARGE SCALE GENOMIC DNA]</scope>
    <source>
        <strain evidence="3 4">CCMP1335</strain>
    </source>
</reference>
<proteinExistence type="predicted"/>
<dbReference type="HOGENOM" id="CLU_835462_0_0_1"/>
<evidence type="ECO:0000313" key="3">
    <source>
        <dbReference type="EMBL" id="EED88486.1"/>
    </source>
</evidence>
<accession>B8CDM2</accession>
<feature type="chain" id="PRO_5002869322" evidence="2">
    <location>
        <begin position="29"/>
        <end position="333"/>
    </location>
</feature>
<name>B8CDM2_THAPS</name>
<evidence type="ECO:0000256" key="1">
    <source>
        <dbReference type="SAM" id="MobiDB-lite"/>
    </source>
</evidence>
<dbReference type="eggNOG" id="ENOG502SAUV">
    <property type="taxonomic scope" value="Eukaryota"/>
</dbReference>